<organism evidence="1 2">
    <name type="scientific">Dietzia aerolata</name>
    <dbReference type="NCBI Taxonomy" id="595984"/>
    <lineage>
        <taxon>Bacteria</taxon>
        <taxon>Bacillati</taxon>
        <taxon>Actinomycetota</taxon>
        <taxon>Actinomycetes</taxon>
        <taxon>Mycobacteriales</taxon>
        <taxon>Dietziaceae</taxon>
        <taxon>Dietzia</taxon>
    </lineage>
</organism>
<dbReference type="EMBL" id="JBHMDY010000002">
    <property type="protein sequence ID" value="MFB9259031.1"/>
    <property type="molecule type" value="Genomic_DNA"/>
</dbReference>
<gene>
    <name evidence="1" type="ORF">ACFFVD_04380</name>
</gene>
<keyword evidence="2" id="KW-1185">Reference proteome</keyword>
<sequence>MDTDRVNAADPLDVVVEYLTPELRAELLERWNDPQRRYHNETHLRAVLQAIDALEADGESFDGTEVRLAAWFHTAVFDPTESENNEKSAVWTEQRLDPAAPVEEVARLVRLMGGHRVEAGDLNGSVLSDADLAVLGSDPETYDAYTHDVRHEFAHVPGERFVAGRIAALEGLIERRSVYLTRAGRDAWEKQAHANLNRELGLLRAGLGED</sequence>
<comment type="caution">
    <text evidence="1">The sequence shown here is derived from an EMBL/GenBank/DDBJ whole genome shotgun (WGS) entry which is preliminary data.</text>
</comment>
<proteinExistence type="predicted"/>
<dbReference type="PIRSF" id="PIRSF035170">
    <property type="entry name" value="HD_phosphohydro"/>
    <property type="match status" value="1"/>
</dbReference>
<evidence type="ECO:0000313" key="2">
    <source>
        <dbReference type="Proteomes" id="UP001589700"/>
    </source>
</evidence>
<dbReference type="Proteomes" id="UP001589700">
    <property type="component" value="Unassembled WGS sequence"/>
</dbReference>
<evidence type="ECO:0008006" key="3">
    <source>
        <dbReference type="Google" id="ProtNLM"/>
    </source>
</evidence>
<accession>A0ABV5JMZ8</accession>
<name>A0ABV5JMZ8_9ACTN</name>
<reference evidence="1 2" key="1">
    <citation type="submission" date="2024-09" db="EMBL/GenBank/DDBJ databases">
        <authorList>
            <person name="Sun Q."/>
            <person name="Mori K."/>
        </authorList>
    </citation>
    <scope>NUCLEOTIDE SEQUENCE [LARGE SCALE GENOMIC DNA]</scope>
    <source>
        <strain evidence="1 2">CCM 7659</strain>
    </source>
</reference>
<dbReference type="SUPFAM" id="SSF109604">
    <property type="entry name" value="HD-domain/PDEase-like"/>
    <property type="match status" value="1"/>
</dbReference>
<evidence type="ECO:0000313" key="1">
    <source>
        <dbReference type="EMBL" id="MFB9259031.1"/>
    </source>
</evidence>
<dbReference type="InterPro" id="IPR009218">
    <property type="entry name" value="HD_phosphohydro"/>
</dbReference>
<protein>
    <recommendedName>
        <fullName evidence="3">Metal-dependent HD superfamily phosphohydrolase</fullName>
    </recommendedName>
</protein>
<dbReference type="RefSeq" id="WP_182631508.1">
    <property type="nucleotide sequence ID" value="NZ_JAALDM010000060.1"/>
</dbReference>
<dbReference type="PANTHER" id="PTHR21174:SF0">
    <property type="entry name" value="HD PHOSPHOHYDROLASE FAMILY PROTEIN-RELATED"/>
    <property type="match status" value="1"/>
</dbReference>
<dbReference type="PANTHER" id="PTHR21174">
    <property type="match status" value="1"/>
</dbReference>